<dbReference type="EMBL" id="JBJUIK010000009">
    <property type="protein sequence ID" value="KAL3517814.1"/>
    <property type="molecule type" value="Genomic_DNA"/>
</dbReference>
<dbReference type="AlphaFoldDB" id="A0ABD2ZEB8"/>
<keyword evidence="2" id="KW-1185">Reference proteome</keyword>
<organism evidence="1 2">
    <name type="scientific">Cinchona calisaya</name>
    <dbReference type="NCBI Taxonomy" id="153742"/>
    <lineage>
        <taxon>Eukaryota</taxon>
        <taxon>Viridiplantae</taxon>
        <taxon>Streptophyta</taxon>
        <taxon>Embryophyta</taxon>
        <taxon>Tracheophyta</taxon>
        <taxon>Spermatophyta</taxon>
        <taxon>Magnoliopsida</taxon>
        <taxon>eudicotyledons</taxon>
        <taxon>Gunneridae</taxon>
        <taxon>Pentapetalae</taxon>
        <taxon>asterids</taxon>
        <taxon>lamiids</taxon>
        <taxon>Gentianales</taxon>
        <taxon>Rubiaceae</taxon>
        <taxon>Cinchonoideae</taxon>
        <taxon>Cinchoneae</taxon>
        <taxon>Cinchona</taxon>
    </lineage>
</organism>
<dbReference type="Pfam" id="PF04113">
    <property type="entry name" value="Gpi16"/>
    <property type="match status" value="1"/>
</dbReference>
<evidence type="ECO:0000313" key="2">
    <source>
        <dbReference type="Proteomes" id="UP001630127"/>
    </source>
</evidence>
<evidence type="ECO:0000313" key="1">
    <source>
        <dbReference type="EMBL" id="KAL3517814.1"/>
    </source>
</evidence>
<dbReference type="Proteomes" id="UP001630127">
    <property type="component" value="Unassembled WGS sequence"/>
</dbReference>
<reference evidence="1 2" key="1">
    <citation type="submission" date="2024-11" db="EMBL/GenBank/DDBJ databases">
        <title>A near-complete genome assembly of Cinchona calisaya.</title>
        <authorList>
            <person name="Lian D.C."/>
            <person name="Zhao X.W."/>
            <person name="Wei L."/>
        </authorList>
    </citation>
    <scope>NUCLEOTIDE SEQUENCE [LARGE SCALE GENOMIC DNA]</scope>
    <source>
        <tissue evidence="1">Nenye</tissue>
    </source>
</reference>
<name>A0ABD2ZEB8_9GENT</name>
<protein>
    <submittedName>
        <fullName evidence="1">Uncharacterized protein</fullName>
    </submittedName>
</protein>
<dbReference type="PANTHER" id="PTHR12959:SF11">
    <property type="entry name" value="GPI TRANSAMIDASE COMPONENT PIG-T"/>
    <property type="match status" value="1"/>
</dbReference>
<gene>
    <name evidence="1" type="ORF">ACH5RR_020403</name>
</gene>
<proteinExistence type="predicted"/>
<sequence>MSNGFDSNGLSSGIVLDQTLTIVLEPNIIGTGAMVSSGSKLQPSWSLSSLFGRKVGGRCVLSKSSNVYVQLEQNFVSELKKAGKENEGSHHEIDTSGNFLGDSSFEMSVPPDRQIREVERLDAGSSSILYQFSVENYSDSKPSDLGFRWKLPLVWSCQQAPLSVSRYLMGSGNERGSIAISLKTPRIKISDSSAGESWLRVDIFQVVPWYVKVYCHTLKVFIGEEVQSVSNTVEKIRVLPSEDKVSPGVTELTFRLPCAVRSAALTLEFDKGFCTSMSILQMLIRGLTSPQL</sequence>
<dbReference type="PANTHER" id="PTHR12959">
    <property type="entry name" value="GPI TRANSAMIDASE COMPONENT PIG-T-RELATED"/>
    <property type="match status" value="1"/>
</dbReference>
<comment type="caution">
    <text evidence="1">The sequence shown here is derived from an EMBL/GenBank/DDBJ whole genome shotgun (WGS) entry which is preliminary data.</text>
</comment>
<dbReference type="InterPro" id="IPR007245">
    <property type="entry name" value="PIG-T"/>
</dbReference>
<accession>A0ABD2ZEB8</accession>